<feature type="domain" description="EF-hand" evidence="8">
    <location>
        <begin position="226"/>
        <end position="261"/>
    </location>
</feature>
<evidence type="ECO:0000256" key="5">
    <source>
        <dbReference type="ARBA" id="ARBA00022837"/>
    </source>
</evidence>
<comment type="caution">
    <text evidence="9">The sequence shown here is derived from an EMBL/GenBank/DDBJ whole genome shotgun (WGS) entry which is preliminary data.</text>
</comment>
<keyword evidence="5" id="KW-0106">Calcium</keyword>
<evidence type="ECO:0000256" key="3">
    <source>
        <dbReference type="ARBA" id="ARBA00022723"/>
    </source>
</evidence>
<evidence type="ECO:0000256" key="7">
    <source>
        <dbReference type="SAM" id="MobiDB-lite"/>
    </source>
</evidence>
<evidence type="ECO:0000256" key="2">
    <source>
        <dbReference type="ARBA" id="ARBA00022707"/>
    </source>
</evidence>
<dbReference type="PROSITE" id="PS00018">
    <property type="entry name" value="EF_HAND_1"/>
    <property type="match status" value="2"/>
</dbReference>
<dbReference type="AlphaFoldDB" id="A0AA36M5M3"/>
<name>A0AA36M5M3_CYLNA</name>
<keyword evidence="10" id="KW-1185">Reference proteome</keyword>
<dbReference type="SMART" id="SM00054">
    <property type="entry name" value="EFh"/>
    <property type="match status" value="2"/>
</dbReference>
<dbReference type="Pfam" id="PF13499">
    <property type="entry name" value="EF-hand_7"/>
    <property type="match status" value="1"/>
</dbReference>
<dbReference type="GO" id="GO:0005509">
    <property type="term" value="F:calcium ion binding"/>
    <property type="evidence" value="ECO:0007669"/>
    <property type="project" value="InterPro"/>
</dbReference>
<evidence type="ECO:0000259" key="8">
    <source>
        <dbReference type="PROSITE" id="PS50222"/>
    </source>
</evidence>
<keyword evidence="6" id="KW-0449">Lipoprotein</keyword>
<dbReference type="SUPFAM" id="SSF47473">
    <property type="entry name" value="EF-hand"/>
    <property type="match status" value="2"/>
</dbReference>
<gene>
    <name evidence="9" type="ORF">CYNAS_LOCUS10834</name>
</gene>
<evidence type="ECO:0000256" key="4">
    <source>
        <dbReference type="ARBA" id="ARBA00022737"/>
    </source>
</evidence>
<dbReference type="PANTHER" id="PTHR23055">
    <property type="entry name" value="CALCIUM BINDING PROTEINS"/>
    <property type="match status" value="1"/>
</dbReference>
<sequence>MLLSPDQFSRLSEYASYSNRRLKDMLVEFQPTGKFYAYLDLDEQGNQTINMEGFKTFLAEYFEADLPAELIHQLSLSFSKTPTTERRTSVLEKAISVVRAEITDNLHKLEKLALEADGTTLENIYEEGAPEPPAPPPRDVPEAQQLPTTDAHPHNSARAPSELRIGLKPLICTLSLLEADTAENKLEVVFHVYDSDANGFLDKREIDGIIEQMMNVARYQQWDTIELEQILRQLMADIDYDNDGIVSLEEWRRGGLTNIPLLVLLGVDTVRAVWC</sequence>
<organism evidence="9 10">
    <name type="scientific">Cylicocyclus nassatus</name>
    <name type="common">Nematode worm</name>
    <dbReference type="NCBI Taxonomy" id="53992"/>
    <lineage>
        <taxon>Eukaryota</taxon>
        <taxon>Metazoa</taxon>
        <taxon>Ecdysozoa</taxon>
        <taxon>Nematoda</taxon>
        <taxon>Chromadorea</taxon>
        <taxon>Rhabditida</taxon>
        <taxon>Rhabditina</taxon>
        <taxon>Rhabditomorpha</taxon>
        <taxon>Strongyloidea</taxon>
        <taxon>Strongylidae</taxon>
        <taxon>Cylicocyclus</taxon>
    </lineage>
</organism>
<dbReference type="InterPro" id="IPR029477">
    <property type="entry name" value="DAG_kinase_typeI_N"/>
</dbReference>
<feature type="region of interest" description="Disordered" evidence="7">
    <location>
        <begin position="125"/>
        <end position="159"/>
    </location>
</feature>
<keyword evidence="2" id="KW-0519">Myristate</keyword>
<evidence type="ECO:0000256" key="1">
    <source>
        <dbReference type="ARBA" id="ARBA00006049"/>
    </source>
</evidence>
<dbReference type="PROSITE" id="PS50222">
    <property type="entry name" value="EF_HAND_2"/>
    <property type="match status" value="2"/>
</dbReference>
<evidence type="ECO:0000313" key="10">
    <source>
        <dbReference type="Proteomes" id="UP001176961"/>
    </source>
</evidence>
<feature type="domain" description="EF-hand" evidence="8">
    <location>
        <begin position="181"/>
        <end position="216"/>
    </location>
</feature>
<protein>
    <recommendedName>
        <fullName evidence="8">EF-hand domain-containing protein</fullName>
    </recommendedName>
</protein>
<dbReference type="InterPro" id="IPR011992">
    <property type="entry name" value="EF-hand-dom_pair"/>
</dbReference>
<comment type="similarity">
    <text evidence="1">Belongs to the recoverin family.</text>
</comment>
<dbReference type="Proteomes" id="UP001176961">
    <property type="component" value="Unassembled WGS sequence"/>
</dbReference>
<dbReference type="PANTHER" id="PTHR23055:SF178">
    <property type="entry name" value="NEUROCALCIN HOMOLOG"/>
    <property type="match status" value="1"/>
</dbReference>
<accession>A0AA36M5M3</accession>
<dbReference type="Gene3D" id="1.10.238.10">
    <property type="entry name" value="EF-hand"/>
    <property type="match status" value="1"/>
</dbReference>
<dbReference type="InterPro" id="IPR028846">
    <property type="entry name" value="Recoverin"/>
</dbReference>
<dbReference type="InterPro" id="IPR002048">
    <property type="entry name" value="EF_hand_dom"/>
</dbReference>
<keyword evidence="4" id="KW-0677">Repeat</keyword>
<proteinExistence type="inferred from homology"/>
<dbReference type="Gene3D" id="1.10.238.110">
    <property type="entry name" value="Diacylglycerol kinase alpha"/>
    <property type="match status" value="1"/>
</dbReference>
<evidence type="ECO:0000313" key="9">
    <source>
        <dbReference type="EMBL" id="CAJ0598851.1"/>
    </source>
</evidence>
<dbReference type="CDD" id="cd00051">
    <property type="entry name" value="EFh"/>
    <property type="match status" value="1"/>
</dbReference>
<dbReference type="InterPro" id="IPR018247">
    <property type="entry name" value="EF_Hand_1_Ca_BS"/>
</dbReference>
<dbReference type="EMBL" id="CATQJL010000223">
    <property type="protein sequence ID" value="CAJ0598851.1"/>
    <property type="molecule type" value="Genomic_DNA"/>
</dbReference>
<reference evidence="9" key="1">
    <citation type="submission" date="2023-07" db="EMBL/GenBank/DDBJ databases">
        <authorList>
            <consortium name="CYATHOMIX"/>
        </authorList>
    </citation>
    <scope>NUCLEOTIDE SEQUENCE</scope>
    <source>
        <strain evidence="9">N/A</strain>
    </source>
</reference>
<dbReference type="InterPro" id="IPR038199">
    <property type="entry name" value="DGK_typeI_N_sf"/>
</dbReference>
<evidence type="ECO:0000256" key="6">
    <source>
        <dbReference type="ARBA" id="ARBA00023288"/>
    </source>
</evidence>
<keyword evidence="3" id="KW-0479">Metal-binding</keyword>
<dbReference type="Pfam" id="PF14513">
    <property type="entry name" value="DAG_kinase_N"/>
    <property type="match status" value="1"/>
</dbReference>